<dbReference type="InterPro" id="IPR036508">
    <property type="entry name" value="Chitin-bd_dom_sf"/>
</dbReference>
<proteinExistence type="predicted"/>
<feature type="domain" description="Chitin-binding type-2" evidence="3">
    <location>
        <begin position="280"/>
        <end position="338"/>
    </location>
</feature>
<feature type="signal peptide" evidence="2">
    <location>
        <begin position="1"/>
        <end position="23"/>
    </location>
</feature>
<keyword evidence="4" id="KW-1185">Reference proteome</keyword>
<feature type="compositionally biased region" description="Polar residues" evidence="1">
    <location>
        <begin position="221"/>
        <end position="232"/>
    </location>
</feature>
<feature type="compositionally biased region" description="Low complexity" evidence="1">
    <location>
        <begin position="123"/>
        <end position="135"/>
    </location>
</feature>
<dbReference type="InterPro" id="IPR002557">
    <property type="entry name" value="Chitin-bd_dom"/>
</dbReference>
<dbReference type="AlphaFoldDB" id="A0A9C6T246"/>
<feature type="compositionally biased region" description="Basic and acidic residues" evidence="1">
    <location>
        <begin position="233"/>
        <end position="246"/>
    </location>
</feature>
<dbReference type="GO" id="GO:0008061">
    <property type="term" value="F:chitin binding"/>
    <property type="evidence" value="ECO:0007669"/>
    <property type="project" value="InterPro"/>
</dbReference>
<organism evidence="4 5">
    <name type="scientific">Drosophila albomicans</name>
    <name type="common">Fruit fly</name>
    <dbReference type="NCBI Taxonomy" id="7291"/>
    <lineage>
        <taxon>Eukaryota</taxon>
        <taxon>Metazoa</taxon>
        <taxon>Ecdysozoa</taxon>
        <taxon>Arthropoda</taxon>
        <taxon>Hexapoda</taxon>
        <taxon>Insecta</taxon>
        <taxon>Pterygota</taxon>
        <taxon>Neoptera</taxon>
        <taxon>Endopterygota</taxon>
        <taxon>Diptera</taxon>
        <taxon>Brachycera</taxon>
        <taxon>Muscomorpha</taxon>
        <taxon>Ephydroidea</taxon>
        <taxon>Drosophilidae</taxon>
        <taxon>Drosophila</taxon>
    </lineage>
</organism>
<dbReference type="SUPFAM" id="SSF57625">
    <property type="entry name" value="Invertebrate chitin-binding proteins"/>
    <property type="match status" value="2"/>
</dbReference>
<evidence type="ECO:0000259" key="3">
    <source>
        <dbReference type="PROSITE" id="PS50940"/>
    </source>
</evidence>
<accession>A0A9C6T246</accession>
<feature type="compositionally biased region" description="Low complexity" evidence="1">
    <location>
        <begin position="151"/>
        <end position="206"/>
    </location>
</feature>
<dbReference type="GeneID" id="117569928"/>
<feature type="region of interest" description="Disordered" evidence="1">
    <location>
        <begin position="123"/>
        <end position="268"/>
    </location>
</feature>
<name>A0A9C6T246_DROAB</name>
<dbReference type="GO" id="GO:0005576">
    <property type="term" value="C:extracellular region"/>
    <property type="evidence" value="ECO:0007669"/>
    <property type="project" value="InterPro"/>
</dbReference>
<protein>
    <submittedName>
        <fullName evidence="5">Merozoite surface protein CMZ-8 isoform X40</fullName>
    </submittedName>
</protein>
<gene>
    <name evidence="5" type="primary">LOC117569928</name>
</gene>
<keyword evidence="2" id="KW-0732">Signal</keyword>
<dbReference type="OrthoDB" id="7873211at2759"/>
<dbReference type="SMART" id="SM00494">
    <property type="entry name" value="ChtBD2"/>
    <property type="match status" value="2"/>
</dbReference>
<reference evidence="5" key="1">
    <citation type="submission" date="2025-08" db="UniProtKB">
        <authorList>
            <consortium name="RefSeq"/>
        </authorList>
    </citation>
    <scope>IDENTIFICATION</scope>
    <source>
        <strain evidence="5">15112-1751.03</strain>
        <tissue evidence="5">Whole Adult</tissue>
    </source>
</reference>
<dbReference type="RefSeq" id="XP_051860061.1">
    <property type="nucleotide sequence ID" value="XM_052004101.1"/>
</dbReference>
<evidence type="ECO:0000256" key="2">
    <source>
        <dbReference type="SAM" id="SignalP"/>
    </source>
</evidence>
<evidence type="ECO:0000256" key="1">
    <source>
        <dbReference type="SAM" id="MobiDB-lite"/>
    </source>
</evidence>
<feature type="domain" description="Chitin-binding type-2" evidence="3">
    <location>
        <begin position="29"/>
        <end position="86"/>
    </location>
</feature>
<dbReference type="Proteomes" id="UP000515160">
    <property type="component" value="Chromosome 3"/>
</dbReference>
<feature type="chain" id="PRO_5038843257" evidence="2">
    <location>
        <begin position="24"/>
        <end position="341"/>
    </location>
</feature>
<evidence type="ECO:0000313" key="5">
    <source>
        <dbReference type="RefSeq" id="XP_051860061.1"/>
    </source>
</evidence>
<keyword evidence="5" id="KW-0477">Merozoite</keyword>
<evidence type="ECO:0000313" key="4">
    <source>
        <dbReference type="Proteomes" id="UP000515160"/>
    </source>
</evidence>
<dbReference type="Pfam" id="PF01607">
    <property type="entry name" value="CBM_14"/>
    <property type="match status" value="2"/>
</dbReference>
<sequence>MISFHIKLVAFVAAAITIASSNAQHRDLRPSCNSLAEGVHLVDPSRCDGYYVCTRGRAVHYSCRFGQFYDELSQSCKLSNLVNCLNFRGVGLRVTASVENRLQPTTTPPCESTTTPCNQPLTTTCEPEKTTTPSCEPEKPTTTPPCEPEKPTTTSCEPEKPSTTTPCEPEKPTTPCEPGKSTTPCEPEKTTTTPCEPEKTTTTPCESVKPSTTPPCKPVELTTTPCESVKSTTTREPEKTSTREPETTSTLEPGIETTPPSLAPPQRIPRPLVTFMSFSKEDCHTRTDGTFLQDAIHCRQYYECQGGVRLLRRCRIGNWFDVEAGECRRSRLVLNCPANRN</sequence>
<dbReference type="PROSITE" id="PS50940">
    <property type="entry name" value="CHIT_BIND_II"/>
    <property type="match status" value="2"/>
</dbReference>
<dbReference type="Gene3D" id="2.170.140.10">
    <property type="entry name" value="Chitin binding domain"/>
    <property type="match status" value="2"/>
</dbReference>